<organism evidence="3 4">
    <name type="scientific">Dipteronia dyeriana</name>
    <dbReference type="NCBI Taxonomy" id="168575"/>
    <lineage>
        <taxon>Eukaryota</taxon>
        <taxon>Viridiplantae</taxon>
        <taxon>Streptophyta</taxon>
        <taxon>Embryophyta</taxon>
        <taxon>Tracheophyta</taxon>
        <taxon>Spermatophyta</taxon>
        <taxon>Magnoliopsida</taxon>
        <taxon>eudicotyledons</taxon>
        <taxon>Gunneridae</taxon>
        <taxon>Pentapetalae</taxon>
        <taxon>rosids</taxon>
        <taxon>malvids</taxon>
        <taxon>Sapindales</taxon>
        <taxon>Sapindaceae</taxon>
        <taxon>Hippocastanoideae</taxon>
        <taxon>Acereae</taxon>
        <taxon>Dipteronia</taxon>
    </lineage>
</organism>
<dbReference type="Gene3D" id="3.40.50.10140">
    <property type="entry name" value="Toll/interleukin-1 receptor homology (TIR) domain"/>
    <property type="match status" value="1"/>
</dbReference>
<dbReference type="GO" id="GO:0007165">
    <property type="term" value="P:signal transduction"/>
    <property type="evidence" value="ECO:0007669"/>
    <property type="project" value="InterPro"/>
</dbReference>
<sequence>MKCKKLHELIVMPVFYHVDPSDVRKLKGSFKCSFANEENELQEEVQKWREALTEASNVAGWDSSVIRTESKLVGDIVESVWRKLMNKYTSASSDFEGLIGIHKRIEHVLSLLCLDMEDVRIIGIWGMGGIDNETTTSPFQRETGHFVSSQEDSPTSESPTMAYPGLSLFSLNISSDDGGGSLSQWPVGVKKSK</sequence>
<comment type="caution">
    <text evidence="3">The sequence shown here is derived from an EMBL/GenBank/DDBJ whole genome shotgun (WGS) entry which is preliminary data.</text>
</comment>
<accession>A0AAD9TQ19</accession>
<dbReference type="InterPro" id="IPR035897">
    <property type="entry name" value="Toll_tir_struct_dom_sf"/>
</dbReference>
<dbReference type="Proteomes" id="UP001280121">
    <property type="component" value="Unassembled WGS sequence"/>
</dbReference>
<dbReference type="PROSITE" id="PS50104">
    <property type="entry name" value="TIR"/>
    <property type="match status" value="1"/>
</dbReference>
<protein>
    <recommendedName>
        <fullName evidence="2">TIR domain-containing protein</fullName>
    </recommendedName>
</protein>
<gene>
    <name evidence="3" type="ORF">Ddye_027692</name>
</gene>
<dbReference type="InterPro" id="IPR000157">
    <property type="entry name" value="TIR_dom"/>
</dbReference>
<evidence type="ECO:0000313" key="4">
    <source>
        <dbReference type="Proteomes" id="UP001280121"/>
    </source>
</evidence>
<reference evidence="3" key="1">
    <citation type="journal article" date="2023" name="Plant J.">
        <title>Genome sequences and population genomics provide insights into the demographic history, inbreeding, and mutation load of two 'living fossil' tree species of Dipteronia.</title>
        <authorList>
            <person name="Feng Y."/>
            <person name="Comes H.P."/>
            <person name="Chen J."/>
            <person name="Zhu S."/>
            <person name="Lu R."/>
            <person name="Zhang X."/>
            <person name="Li P."/>
            <person name="Qiu J."/>
            <person name="Olsen K.M."/>
            <person name="Qiu Y."/>
        </authorList>
    </citation>
    <scope>NUCLEOTIDE SEQUENCE</scope>
    <source>
        <strain evidence="3">KIB01</strain>
    </source>
</reference>
<proteinExistence type="predicted"/>
<dbReference type="PANTHER" id="PTHR11017">
    <property type="entry name" value="LEUCINE-RICH REPEAT-CONTAINING PROTEIN"/>
    <property type="match status" value="1"/>
</dbReference>
<name>A0AAD9TQ19_9ROSI</name>
<dbReference type="GO" id="GO:0006952">
    <property type="term" value="P:defense response"/>
    <property type="evidence" value="ECO:0007669"/>
    <property type="project" value="InterPro"/>
</dbReference>
<dbReference type="PANTHER" id="PTHR11017:SF479">
    <property type="entry name" value="DISEASE RESISTANCE PROTEIN (TIR-NBS-LRR CLASS) FAMILY"/>
    <property type="match status" value="1"/>
</dbReference>
<dbReference type="AlphaFoldDB" id="A0AAD9TQ19"/>
<dbReference type="InterPro" id="IPR044974">
    <property type="entry name" value="Disease_R_plants"/>
</dbReference>
<evidence type="ECO:0000259" key="2">
    <source>
        <dbReference type="PROSITE" id="PS50104"/>
    </source>
</evidence>
<evidence type="ECO:0000256" key="1">
    <source>
        <dbReference type="SAM" id="MobiDB-lite"/>
    </source>
</evidence>
<feature type="compositionally biased region" description="Polar residues" evidence="1">
    <location>
        <begin position="135"/>
        <end position="159"/>
    </location>
</feature>
<keyword evidence="4" id="KW-1185">Reference proteome</keyword>
<dbReference type="Pfam" id="PF01582">
    <property type="entry name" value="TIR"/>
    <property type="match status" value="1"/>
</dbReference>
<evidence type="ECO:0000313" key="3">
    <source>
        <dbReference type="EMBL" id="KAK2639897.1"/>
    </source>
</evidence>
<feature type="domain" description="TIR" evidence="2">
    <location>
        <begin position="1"/>
        <end position="84"/>
    </location>
</feature>
<dbReference type="SUPFAM" id="SSF52200">
    <property type="entry name" value="Toll/Interleukin receptor TIR domain"/>
    <property type="match status" value="1"/>
</dbReference>
<feature type="region of interest" description="Disordered" evidence="1">
    <location>
        <begin position="135"/>
        <end position="161"/>
    </location>
</feature>
<dbReference type="EMBL" id="JANJYI010000008">
    <property type="protein sequence ID" value="KAK2639897.1"/>
    <property type="molecule type" value="Genomic_DNA"/>
</dbReference>